<dbReference type="Proteomes" id="UP001314263">
    <property type="component" value="Unassembled WGS sequence"/>
</dbReference>
<evidence type="ECO:0000313" key="12">
    <source>
        <dbReference type="Proteomes" id="UP001314263"/>
    </source>
</evidence>
<dbReference type="GO" id="GO:0046933">
    <property type="term" value="F:proton-transporting ATP synthase activity, rotational mechanism"/>
    <property type="evidence" value="ECO:0007669"/>
    <property type="project" value="InterPro"/>
</dbReference>
<accession>A0AAV1I4M0</accession>
<sequence length="209" mass="22536">MLRQVAQRLAGTARRGISTSAICREGEDKGPKEFIKRFRPHVSSTMNDPCFPSDFLPKEDKKEGDAPAAVPDKLTLNFFLPYETTMKDSKVDLVLLPALTGDFGVMPGHVPTVAQLRPGVVTVHKTLDKDIDKYFVSSGFAFVHADSSTDVCAVEAVKLDDLDPEAVRSGLQEYTAKLGALQAKGDDYDIAAAQVGVEVYSAMSAAVGQ</sequence>
<dbReference type="SUPFAM" id="SSF51344">
    <property type="entry name" value="Epsilon subunit of F1F0-ATP synthase N-terminal domain"/>
    <property type="match status" value="1"/>
</dbReference>
<dbReference type="PANTHER" id="PTHR13822:SF7">
    <property type="entry name" value="ATP SYNTHASE SUBUNIT DELTA, MITOCHONDRIAL"/>
    <property type="match status" value="1"/>
</dbReference>
<keyword evidence="3" id="KW-0813">Transport</keyword>
<evidence type="ECO:0000256" key="1">
    <source>
        <dbReference type="ARBA" id="ARBA00004273"/>
    </source>
</evidence>
<organism evidence="11 12">
    <name type="scientific">Coccomyxa viridis</name>
    <dbReference type="NCBI Taxonomy" id="1274662"/>
    <lineage>
        <taxon>Eukaryota</taxon>
        <taxon>Viridiplantae</taxon>
        <taxon>Chlorophyta</taxon>
        <taxon>core chlorophytes</taxon>
        <taxon>Trebouxiophyceae</taxon>
        <taxon>Trebouxiophyceae incertae sedis</taxon>
        <taxon>Coccomyxaceae</taxon>
        <taxon>Coccomyxa</taxon>
    </lineage>
</organism>
<keyword evidence="12" id="KW-1185">Reference proteome</keyword>
<evidence type="ECO:0000313" key="11">
    <source>
        <dbReference type="EMBL" id="CAK0781916.1"/>
    </source>
</evidence>
<keyword evidence="5" id="KW-0999">Mitochondrion inner membrane</keyword>
<keyword evidence="4" id="KW-0375">Hydrogen ion transport</keyword>
<dbReference type="InterPro" id="IPR036771">
    <property type="entry name" value="ATPsynth_dsu/esu_N"/>
</dbReference>
<keyword evidence="9" id="KW-0472">Membrane</keyword>
<dbReference type="PANTHER" id="PTHR13822">
    <property type="entry name" value="ATP SYNTHASE DELTA/EPSILON CHAIN"/>
    <property type="match status" value="1"/>
</dbReference>
<proteinExistence type="inferred from homology"/>
<feature type="domain" description="ATP synthase F1 complex delta/epsilon subunit N-terminal" evidence="10">
    <location>
        <begin position="75"/>
        <end position="147"/>
    </location>
</feature>
<dbReference type="CDD" id="cd12152">
    <property type="entry name" value="F1-ATPase_delta"/>
    <property type="match status" value="1"/>
</dbReference>
<evidence type="ECO:0000259" key="10">
    <source>
        <dbReference type="Pfam" id="PF02823"/>
    </source>
</evidence>
<comment type="subcellular location">
    <subcellularLocation>
        <location evidence="1">Mitochondrion inner membrane</location>
    </subcellularLocation>
</comment>
<dbReference type="InterPro" id="IPR020546">
    <property type="entry name" value="ATP_synth_F1_dsu/esu_N"/>
</dbReference>
<dbReference type="Gene3D" id="2.60.15.10">
    <property type="entry name" value="F0F1 ATP synthase delta/epsilon subunit, N-terminal"/>
    <property type="match status" value="1"/>
</dbReference>
<comment type="caution">
    <text evidence="11">The sequence shown here is derived from an EMBL/GenBank/DDBJ whole genome shotgun (WGS) entry which is preliminary data.</text>
</comment>
<evidence type="ECO:0000256" key="9">
    <source>
        <dbReference type="ARBA" id="ARBA00023136"/>
    </source>
</evidence>
<comment type="similarity">
    <text evidence="2">Belongs to the ATPase epsilon chain family.</text>
</comment>
<keyword evidence="6" id="KW-0809">Transit peptide</keyword>
<evidence type="ECO:0000256" key="6">
    <source>
        <dbReference type="ARBA" id="ARBA00022946"/>
    </source>
</evidence>
<evidence type="ECO:0000256" key="5">
    <source>
        <dbReference type="ARBA" id="ARBA00022792"/>
    </source>
</evidence>
<gene>
    <name evidence="11" type="ORF">CVIRNUC_005505</name>
</gene>
<keyword evidence="7" id="KW-0406">Ion transport</keyword>
<evidence type="ECO:0000256" key="3">
    <source>
        <dbReference type="ARBA" id="ARBA00022448"/>
    </source>
</evidence>
<protein>
    <recommendedName>
        <fullName evidence="10">ATP synthase F1 complex delta/epsilon subunit N-terminal domain-containing protein</fullName>
    </recommendedName>
</protein>
<evidence type="ECO:0000256" key="7">
    <source>
        <dbReference type="ARBA" id="ARBA00023065"/>
    </source>
</evidence>
<dbReference type="GO" id="GO:0045259">
    <property type="term" value="C:proton-transporting ATP synthase complex"/>
    <property type="evidence" value="ECO:0007669"/>
    <property type="project" value="InterPro"/>
</dbReference>
<dbReference type="AlphaFoldDB" id="A0AAV1I4M0"/>
<dbReference type="GO" id="GO:0005743">
    <property type="term" value="C:mitochondrial inner membrane"/>
    <property type="evidence" value="ECO:0007669"/>
    <property type="project" value="UniProtKB-SubCell"/>
</dbReference>
<name>A0AAV1I4M0_9CHLO</name>
<reference evidence="11 12" key="1">
    <citation type="submission" date="2023-10" db="EMBL/GenBank/DDBJ databases">
        <authorList>
            <person name="Maclean D."/>
            <person name="Macfadyen A."/>
        </authorList>
    </citation>
    <scope>NUCLEOTIDE SEQUENCE [LARGE SCALE GENOMIC DNA]</scope>
</reference>
<dbReference type="HAMAP" id="MF_00530">
    <property type="entry name" value="ATP_synth_epsil_bac"/>
    <property type="match status" value="1"/>
</dbReference>
<dbReference type="InterPro" id="IPR001469">
    <property type="entry name" value="ATP_synth_F1_dsu/esu"/>
</dbReference>
<dbReference type="Pfam" id="PF02823">
    <property type="entry name" value="ATP-synt_DE_N"/>
    <property type="match status" value="1"/>
</dbReference>
<keyword evidence="8" id="KW-0496">Mitochondrion</keyword>
<evidence type="ECO:0000256" key="8">
    <source>
        <dbReference type="ARBA" id="ARBA00023128"/>
    </source>
</evidence>
<evidence type="ECO:0000256" key="2">
    <source>
        <dbReference type="ARBA" id="ARBA00005712"/>
    </source>
</evidence>
<dbReference type="EMBL" id="CAUYUE010000006">
    <property type="protein sequence ID" value="CAK0781916.1"/>
    <property type="molecule type" value="Genomic_DNA"/>
</dbReference>
<evidence type="ECO:0000256" key="4">
    <source>
        <dbReference type="ARBA" id="ARBA00022781"/>
    </source>
</evidence>